<dbReference type="RefSeq" id="WP_342881557.1">
    <property type="nucleotide sequence ID" value="NZ_JBBMQS010000005.1"/>
</dbReference>
<reference evidence="2 3" key="1">
    <citation type="submission" date="2024-03" db="EMBL/GenBank/DDBJ databases">
        <title>Community enrichment and isolation of bacterial strains for fucoidan degradation.</title>
        <authorList>
            <person name="Sichert A."/>
        </authorList>
    </citation>
    <scope>NUCLEOTIDE SEQUENCE [LARGE SCALE GENOMIC DNA]</scope>
    <source>
        <strain evidence="2 3">AS12</strain>
    </source>
</reference>
<gene>
    <name evidence="2" type="ORF">WNY77_09420</name>
</gene>
<dbReference type="PANTHER" id="PTHR48079">
    <property type="entry name" value="PROTEIN YEEZ"/>
    <property type="match status" value="1"/>
</dbReference>
<dbReference type="Pfam" id="PF01370">
    <property type="entry name" value="Epimerase"/>
    <property type="match status" value="1"/>
</dbReference>
<dbReference type="PANTHER" id="PTHR48079:SF6">
    <property type="entry name" value="NAD(P)-BINDING DOMAIN-CONTAINING PROTEIN-RELATED"/>
    <property type="match status" value="1"/>
</dbReference>
<protein>
    <submittedName>
        <fullName evidence="2">Sugar nucleotide-binding protein</fullName>
    </submittedName>
</protein>
<proteinExistence type="predicted"/>
<dbReference type="InterPro" id="IPR051783">
    <property type="entry name" value="NAD(P)-dependent_oxidoreduct"/>
</dbReference>
<evidence type="ECO:0000313" key="3">
    <source>
        <dbReference type="Proteomes" id="UP001461163"/>
    </source>
</evidence>
<dbReference type="EMBL" id="JBBMQS010000005">
    <property type="protein sequence ID" value="MEM5497609.1"/>
    <property type="molecule type" value="Genomic_DNA"/>
</dbReference>
<comment type="caution">
    <text evidence="2">The sequence shown here is derived from an EMBL/GenBank/DDBJ whole genome shotgun (WGS) entry which is preliminary data.</text>
</comment>
<dbReference type="Gene3D" id="3.40.50.720">
    <property type="entry name" value="NAD(P)-binding Rossmann-like Domain"/>
    <property type="match status" value="1"/>
</dbReference>
<dbReference type="SUPFAM" id="SSF51735">
    <property type="entry name" value="NAD(P)-binding Rossmann-fold domains"/>
    <property type="match status" value="1"/>
</dbReference>
<name>A0ABU9SVW7_9ALTE</name>
<evidence type="ECO:0000313" key="2">
    <source>
        <dbReference type="EMBL" id="MEM5497609.1"/>
    </source>
</evidence>
<dbReference type="InterPro" id="IPR001509">
    <property type="entry name" value="Epimerase_deHydtase"/>
</dbReference>
<accession>A0ABU9SVW7</accession>
<dbReference type="Proteomes" id="UP001461163">
    <property type="component" value="Unassembled WGS sequence"/>
</dbReference>
<keyword evidence="3" id="KW-1185">Reference proteome</keyword>
<dbReference type="InterPro" id="IPR036291">
    <property type="entry name" value="NAD(P)-bd_dom_sf"/>
</dbReference>
<organism evidence="2 3">
    <name type="scientific">Paraglaciecola mesophila</name>
    <dbReference type="NCBI Taxonomy" id="197222"/>
    <lineage>
        <taxon>Bacteria</taxon>
        <taxon>Pseudomonadati</taxon>
        <taxon>Pseudomonadota</taxon>
        <taxon>Gammaproteobacteria</taxon>
        <taxon>Alteromonadales</taxon>
        <taxon>Alteromonadaceae</taxon>
        <taxon>Paraglaciecola</taxon>
    </lineage>
</organism>
<evidence type="ECO:0000259" key="1">
    <source>
        <dbReference type="Pfam" id="PF01370"/>
    </source>
</evidence>
<sequence>MKITIFGGGWLGQPLAVALSKKSTNTNEAALEVQVTCRSEASMATIHAQGLQGRHFILGDALQDKAADSPLLTNDIVVINIPPGRRNLANNPQASEQFVSDMCALIHQTCIEQSAKLIFISTSAVYGDVEGEITENSQLNPSTESARAHCAIEQFIQQNIPQTATILRLAGLVGPKRHPAKFLAGKLDLSGASQVVNLVHQQDVILAIEHIINRGIWGETLHLSAQVHPTRNDYYSWAAKQLGLAEPVFSEEQKACSGKQLNPEYTLNKLAMHLNYPSPYDML</sequence>
<feature type="domain" description="NAD-dependent epimerase/dehydratase" evidence="1">
    <location>
        <begin position="5"/>
        <end position="184"/>
    </location>
</feature>